<dbReference type="GO" id="GO:0098793">
    <property type="term" value="C:presynapse"/>
    <property type="evidence" value="ECO:0007669"/>
    <property type="project" value="GOC"/>
</dbReference>
<feature type="domain" description="Bridge-like lipid transfer protein family member 1 C-terminal" evidence="2">
    <location>
        <begin position="2862"/>
        <end position="3406"/>
    </location>
</feature>
<dbReference type="InterPro" id="IPR056742">
    <property type="entry name" value="BLTP1_C"/>
</dbReference>
<feature type="compositionally biased region" description="Polar residues" evidence="1">
    <location>
        <begin position="2453"/>
        <end position="2464"/>
    </location>
</feature>
<accession>A0A9J2P2Q7</accession>
<protein>
    <submittedName>
        <fullName evidence="4">Bridge-like lipid transfer protein family member 1 C-terminal domain-containing protein</fullName>
    </submittedName>
</protein>
<dbReference type="InterPro" id="IPR033616">
    <property type="entry name" value="BLTP1"/>
</dbReference>
<dbReference type="Proteomes" id="UP000036681">
    <property type="component" value="Unplaced"/>
</dbReference>
<evidence type="ECO:0000313" key="4">
    <source>
        <dbReference type="WBParaSite" id="ALUE_0000401101-mRNA-1"/>
    </source>
</evidence>
<dbReference type="PANTHER" id="PTHR31640">
    <property type="entry name" value="TRANSMEMBRANE PROTEIN KIAA1109"/>
    <property type="match status" value="1"/>
</dbReference>
<evidence type="ECO:0000259" key="2">
    <source>
        <dbReference type="SMART" id="SM01220"/>
    </source>
</evidence>
<organism evidence="3 4">
    <name type="scientific">Ascaris lumbricoides</name>
    <name type="common">Giant roundworm</name>
    <dbReference type="NCBI Taxonomy" id="6252"/>
    <lineage>
        <taxon>Eukaryota</taxon>
        <taxon>Metazoa</taxon>
        <taxon>Ecdysozoa</taxon>
        <taxon>Nematoda</taxon>
        <taxon>Chromadorea</taxon>
        <taxon>Rhabditida</taxon>
        <taxon>Spirurina</taxon>
        <taxon>Ascaridomorpha</taxon>
        <taxon>Ascaridoidea</taxon>
        <taxon>Ascarididae</taxon>
        <taxon>Ascaris</taxon>
    </lineage>
</organism>
<feature type="compositionally biased region" description="Low complexity" evidence="1">
    <location>
        <begin position="2465"/>
        <end position="2495"/>
    </location>
</feature>
<feature type="region of interest" description="Disordered" evidence="1">
    <location>
        <begin position="2664"/>
        <end position="2685"/>
    </location>
</feature>
<evidence type="ECO:0000313" key="3">
    <source>
        <dbReference type="Proteomes" id="UP000036681"/>
    </source>
</evidence>
<dbReference type="PANTHER" id="PTHR31640:SF1">
    <property type="entry name" value="BRIDGE-LIKE LIPID TRANSFER PROTEIN FAMILY MEMBER 1"/>
    <property type="match status" value="1"/>
</dbReference>
<dbReference type="SMART" id="SM01220">
    <property type="entry name" value="FSA_C"/>
    <property type="match status" value="1"/>
</dbReference>
<keyword evidence="3" id="KW-1185">Reference proteome</keyword>
<sequence>LVCHFYYYFCGCSSFCCTHREFLDHSLVGFYHGSLTTPVVLERSLSKTNYTVSSALRCEDLKFWVKYCGNKEEIACFSSEKSRLHIWLSGIDAHLYNSSIFCQKMAESNTERGETSSLMNEKGSHSISQHNVNDLKKEDVFYNMFWSFVGNVQIVLSSVKIIVGNHLLPTVLLAQMESSRSHVSWRRSEGDGPLRLVHQTNANDVEISFLKCEEFNMSKACRLNARSGPPPRTMGQGFSLLHCSSLKLQSQQTVLGIFETDEAPSHAPHCNIFIDLGSDVEIAYGPWADAQRLILMEFFYPIDYRIAEISLPLTTSESGSEVSLRCVFEGFVCSTSLAFRKLFQSDVINANITAQFPRVYNGIQNWTLSFRFWRTSACAEIHYQELIRRLICVLSLQDLLNEISSEAVNDIFAFVPTIWKFDIECSDFEIIFILNDKNWIDARDDHSFITSSNSLQHQKARPQGWIDFWRTESVTVIIDFMYHPFYQIQQSDLPERAIPPQFTAKPSHPFKLEEDTLDITVNFVLAYREPFFPLLYRLVDRKYLFLAMGFGSPRISLTIILGCIIRYTLSHSNAFLRNATNVHLKKKAQNYALCFFKVSDIDSYKAHTRLSRRMFGDVREPIELYRPLRLKMCIRVQNVRAHCLIHSVQTDGPVPGDLNVDNYGGSGNSHPAEDETLLKYAPAVIFKFIAVCTFGGAMFFERSRSFPSATEGFLTADSLSFRGHALLSEDGISWDAGSIEYAWIVEVIIGNIVGKLHPTQVVMLFQFLETVHVMTNATDEELLVSERYDLCQHMNDIRTCSHSNLGLTDAAFRTQNCESADKLEYKLVRGGIDSVSLCLIEEQYAAELTIAPTRASVCNCHESSFCSSILLGVLNINVRLFARAPNEIAHSSGNWLECAKFYFEDIELEVQLPYAKEEEHLLRERKRFLSKHDRVLQAERCINFEEVTQAQLPDYISSLSLLCSLVDTQADFYKSMDVTRNFPHDRFGAYPDYSELMRRSILFCPPLMKSYCSLLAAFTFDIPHVDVPAFGVHGAINEWAINVSPIITKRRDGVNELELRQRNARKSVETSTAASPPLQEKLDPAWGSNSSVLYVKGKACTLAKMFVTPLGLETVEKLCGHASVALIALHPSFIVQRIYAGCAAARHLQPLTATVLTGLKKSSIEDVCARVGLPSVDLVIFQSAVVERHTNPMESDVHLLPLRSGTVTVLLRESSLAVSTKENGADILCQSLSFKCTLHGHAQVSTMLDSRSYDCFSIKPTKYVSNWSSLNIRKRLGSFALRPIIDGDLPQVGLSGIIECERSTRSLQLRQVNIDFSKPWLHVAFGKTSNDVFKKHIFPLYEMAFSMLAAWIYCWHRLYTTVRNAVADYEEWIDLAFAKILTDAARYKDELFVSMDKSAMNELKRYAKATSCCASCKLMLLLLKYEARVADNPEQRVYWTQIRRAANNAGLMLKPIRKLAIVATLNEWQQFIAPHIKIPDVFTARKYVESRKTGHNDRATDPTSKTMSEAQAVPGELTSAMDVKPSELILPVFFWSIFEKLKLHENNLNGSFLAEMSAFFSFTVDDFKVNIVEQRMLDVSDRNITSCTTRQLFAMESFRSSGHLSHHFIMDEHRLRPIKQEPDIDANPTMIQETSKHRKLISVKEYCQKYRACLEIYYNCEIPRLSANISPATWRFLNEIVIVRKYCARISAAFNRHIETLDIGLASSNTRSNAGAMMAAAVSSANSSYSWTRCLLNAIRTYQLNKPDAATHTSKAGTLRFSAEGAINLAAVSFLSALDNVNVLLEFNSTQVRHKSVHDNSPAERQSSDVLYTTVETITAELTTGVHIGVGVLTRSSCKVLQWCLRREYDGKAFRNNAELKLEETLLSTTVDAHRMAAVFGKCLTKWMKEAASGGTEVLGTTGSENAEHGQTEFQLDFVLTATRVEVSAKISSTISIQYTSQGVRLTAELPKKSEVLLLKHSLAFIVIPTKNLQEQRMSTKCALSLPALCIKREMLNTDEEECLIIGNENVRYKEGPYSSIIVSIGGCEETVSIDFISLLLLTKECVEAELPVVEEAVTMQPAAANEDDTNTTAAANATKKLFNLQVSLLEPSLCAYDQHEQIKPTKTIAGQTRKSKMPSSSSGVRWMNLTISDANSVAVRFTIERLSFFATNRWISYEDGKTKRFIHELELARKYWSTHRQKHFGNVAIPLAPTISDSAVPTVEETRRTMYLTVTITEGANVYVPLYSKNLLPHTSAISNDLWTHSLDGMGSCSYIVFPRGTCKIATKLRENAYSGVPKRLTSIQCSVKGMTANISSTIGCIVGSLSNTLTSAEEHILDVWDRERMMLSMPNKERDNEVDPENVLSTIVHPEEKLHWLEQKMYDQTRKLDELARTATRGGHLEREKMRLKKFALVRMQQFRHSMLDRLKRHKIKRTGGDGVLLLQDESGSKSTAEILDDPQCVMSAGKSSEDLSATASVTGEQSEATNSAYTTSSTQSTTTPTGTETSTPTQSSEKMSFREMASPAALLSDDDNIVVGSNNNNIDIQSSEPSVLQYRFVADLGALRCPRFEPSKLCVESGECILRSENSIKRCGWPVNLEKSPDEKLTYTDHCDDCTKITIPCVRMNSYFSSEDRKRTSSKQNQSPRSLYLSVELSGMPEETPLTPVLSSYVQQLLNAIPQNATDRKSEEFTGDSSDSSSNSRTGSLIARLDTRISLDLLISLTVQSCAIRFEGRQQKTAAMDLLLRLPSLKFFACRRRTGDADSMYLSMTLKSFSINFYNPNQPSPVDALSLSLDKFSFSVSRVSDDSSRNIRVRFPFTYASSIAIGVANFTYDIRRLSELIAFPRPWYRRSIPRLPLTPKSSIPRSQQPQAPLRTSAIHTSVPDHSWNIEWSMSVQGEAINAHVQMSTTMGDTKWNSRDICLSAVCLLNSNETRDINIRLKIPSSLITAQGGAAAGSVSLTGACVEFCQNLLEKPATTMAKCTCERLGARVEWMGRAVLNAAFKETSVSLFDDWCAEKTADGKVSKASVIISGNVHWHELKIIVTKATFSNTNDIVTKFLSFFREQIRNSRTMWISTRSSTLSRKKARRGRMPFETSRDTWVHVLDLLTELQSAAPAFPMPSGEHGLTTIDARFVIDAGSVTAALMNGDLNAPSWALVQIGNLLALFFDEAHYAFLDGMNTLGVNLSQRLIVSLSPKKTRQQVSKHQHTINAVYKVECGQSSVLPKTWGIEGCLEHCIDRPLEQFQAKNNASEDSNAIHYSVLELFEVPPLDSVMMTVQSIPLDKMEAQKGLQKVATMFSCKFHGSLGVQTDFSTQVSFLPELIKSYMPSKVPQRKFFNMKKHETGIGFERTDDREFICERWSVQPRIRFIDNVKWDPPVIDEILRKLQIFDHRATIPKVIQRGVLDRCDLCMSRIFLALIEFAKKRSSNARSAPSA</sequence>
<evidence type="ECO:0000256" key="1">
    <source>
        <dbReference type="SAM" id="MobiDB-lite"/>
    </source>
</evidence>
<reference evidence="4" key="1">
    <citation type="submission" date="2023-03" db="UniProtKB">
        <authorList>
            <consortium name="WormBaseParasite"/>
        </authorList>
    </citation>
    <scope>IDENTIFICATION</scope>
</reference>
<dbReference type="Pfam" id="PF25040">
    <property type="entry name" value="BLTP1_C"/>
    <property type="match status" value="3"/>
</dbReference>
<dbReference type="WBParaSite" id="ALUE_0000401101-mRNA-1">
    <property type="protein sequence ID" value="ALUE_0000401101-mRNA-1"/>
    <property type="gene ID" value="ALUE_0000401101"/>
</dbReference>
<feature type="region of interest" description="Disordered" evidence="1">
    <location>
        <begin position="2447"/>
        <end position="2502"/>
    </location>
</feature>
<feature type="compositionally biased region" description="Low complexity" evidence="1">
    <location>
        <begin position="2674"/>
        <end position="2685"/>
    </location>
</feature>
<name>A0A9J2P2Q7_ASCLU</name>
<proteinExistence type="predicted"/>
<dbReference type="GO" id="GO:0048488">
    <property type="term" value="P:synaptic vesicle endocytosis"/>
    <property type="evidence" value="ECO:0007669"/>
    <property type="project" value="TreeGrafter"/>
</dbReference>